<keyword evidence="2" id="KW-1185">Reference proteome</keyword>
<name>A0A8H6LYN6_9AGAR</name>
<dbReference type="OrthoDB" id="3062066at2759"/>
<sequence>MRPIPSSFASACRDLLRGGLRPVVPSSYQSVLCLQKHLRTVKVPTHRNALTSLLCEDHSLGIEQFRRRLYPDRSRIPPECRICRYCKTGVETEVHALFRCAGPKESRMLQERRSVFMERVENFAGRRLESESRYTMRS</sequence>
<proteinExistence type="predicted"/>
<reference evidence="1 2" key="1">
    <citation type="submission" date="2020-07" db="EMBL/GenBank/DDBJ databases">
        <title>Comparative genomics of pyrophilous fungi reveals a link between fire events and developmental genes.</title>
        <authorList>
            <consortium name="DOE Joint Genome Institute"/>
            <person name="Steindorff A.S."/>
            <person name="Carver A."/>
            <person name="Calhoun S."/>
            <person name="Stillman K."/>
            <person name="Liu H."/>
            <person name="Lipzen A."/>
            <person name="Pangilinan J."/>
            <person name="Labutti K."/>
            <person name="Bruns T.D."/>
            <person name="Grigoriev I.V."/>
        </authorList>
    </citation>
    <scope>NUCLEOTIDE SEQUENCE [LARGE SCALE GENOMIC DNA]</scope>
    <source>
        <strain evidence="1 2">CBS 144469</strain>
    </source>
</reference>
<evidence type="ECO:0000313" key="2">
    <source>
        <dbReference type="Proteomes" id="UP000521943"/>
    </source>
</evidence>
<dbReference type="Proteomes" id="UP000521943">
    <property type="component" value="Unassembled WGS sequence"/>
</dbReference>
<comment type="caution">
    <text evidence="1">The sequence shown here is derived from an EMBL/GenBank/DDBJ whole genome shotgun (WGS) entry which is preliminary data.</text>
</comment>
<organism evidence="1 2">
    <name type="scientific">Ephemerocybe angulata</name>
    <dbReference type="NCBI Taxonomy" id="980116"/>
    <lineage>
        <taxon>Eukaryota</taxon>
        <taxon>Fungi</taxon>
        <taxon>Dikarya</taxon>
        <taxon>Basidiomycota</taxon>
        <taxon>Agaricomycotina</taxon>
        <taxon>Agaricomycetes</taxon>
        <taxon>Agaricomycetidae</taxon>
        <taxon>Agaricales</taxon>
        <taxon>Agaricineae</taxon>
        <taxon>Psathyrellaceae</taxon>
        <taxon>Ephemerocybe</taxon>
    </lineage>
</organism>
<accession>A0A8H6LYN6</accession>
<gene>
    <name evidence="1" type="ORF">DFP72DRAFT_588421</name>
</gene>
<evidence type="ECO:0000313" key="1">
    <source>
        <dbReference type="EMBL" id="KAF6747725.1"/>
    </source>
</evidence>
<protein>
    <submittedName>
        <fullName evidence="1">Uncharacterized protein</fullName>
    </submittedName>
</protein>
<dbReference type="AlphaFoldDB" id="A0A8H6LYN6"/>
<dbReference type="EMBL" id="JACGCI010000078">
    <property type="protein sequence ID" value="KAF6747725.1"/>
    <property type="molecule type" value="Genomic_DNA"/>
</dbReference>